<organism evidence="2 3">
    <name type="scientific">Symmachiella dynata</name>
    <dbReference type="NCBI Taxonomy" id="2527995"/>
    <lineage>
        <taxon>Bacteria</taxon>
        <taxon>Pseudomonadati</taxon>
        <taxon>Planctomycetota</taxon>
        <taxon>Planctomycetia</taxon>
        <taxon>Planctomycetales</taxon>
        <taxon>Planctomycetaceae</taxon>
        <taxon>Symmachiella</taxon>
    </lineage>
</organism>
<keyword evidence="3" id="KW-1185">Reference proteome</keyword>
<evidence type="ECO:0000256" key="1">
    <source>
        <dbReference type="SAM" id="Phobius"/>
    </source>
</evidence>
<protein>
    <submittedName>
        <fullName evidence="2">Uncharacterized protein</fullName>
    </submittedName>
</protein>
<keyword evidence="1" id="KW-0472">Membrane</keyword>
<dbReference type="Proteomes" id="UP000319383">
    <property type="component" value="Chromosome"/>
</dbReference>
<gene>
    <name evidence="2" type="ORF">Mal52_11970</name>
</gene>
<dbReference type="AlphaFoldDB" id="A0A517ZJS9"/>
<dbReference type="KEGG" id="sdyn:Mal52_11970"/>
<proteinExistence type="predicted"/>
<dbReference type="EMBL" id="CP036276">
    <property type="protein sequence ID" value="QDU42730.1"/>
    <property type="molecule type" value="Genomic_DNA"/>
</dbReference>
<evidence type="ECO:0000313" key="3">
    <source>
        <dbReference type="Proteomes" id="UP000319383"/>
    </source>
</evidence>
<reference evidence="2 3" key="1">
    <citation type="submission" date="2019-02" db="EMBL/GenBank/DDBJ databases">
        <title>Deep-cultivation of Planctomycetes and their phenomic and genomic characterization uncovers novel biology.</title>
        <authorList>
            <person name="Wiegand S."/>
            <person name="Jogler M."/>
            <person name="Boedeker C."/>
            <person name="Pinto D."/>
            <person name="Vollmers J."/>
            <person name="Rivas-Marin E."/>
            <person name="Kohn T."/>
            <person name="Peeters S.H."/>
            <person name="Heuer A."/>
            <person name="Rast P."/>
            <person name="Oberbeckmann S."/>
            <person name="Bunk B."/>
            <person name="Jeske O."/>
            <person name="Meyerdierks A."/>
            <person name="Storesund J.E."/>
            <person name="Kallscheuer N."/>
            <person name="Luecker S."/>
            <person name="Lage O.M."/>
            <person name="Pohl T."/>
            <person name="Merkel B.J."/>
            <person name="Hornburger P."/>
            <person name="Mueller R.-W."/>
            <person name="Bruemmer F."/>
            <person name="Labrenz M."/>
            <person name="Spormann A.M."/>
            <person name="Op den Camp H."/>
            <person name="Overmann J."/>
            <person name="Amann R."/>
            <person name="Jetten M.S.M."/>
            <person name="Mascher T."/>
            <person name="Medema M.H."/>
            <person name="Devos D.P."/>
            <person name="Kaster A.-K."/>
            <person name="Ovreas L."/>
            <person name="Rohde M."/>
            <person name="Galperin M.Y."/>
            <person name="Jogler C."/>
        </authorList>
    </citation>
    <scope>NUCLEOTIDE SEQUENCE [LARGE SCALE GENOMIC DNA]</scope>
    <source>
        <strain evidence="2 3">Mal52</strain>
    </source>
</reference>
<accession>A0A517ZJS9</accession>
<evidence type="ECO:0000313" key="2">
    <source>
        <dbReference type="EMBL" id="QDU42730.1"/>
    </source>
</evidence>
<name>A0A517ZJS9_9PLAN</name>
<feature type="transmembrane region" description="Helical" evidence="1">
    <location>
        <begin position="104"/>
        <end position="127"/>
    </location>
</feature>
<keyword evidence="1" id="KW-1133">Transmembrane helix</keyword>
<feature type="transmembrane region" description="Helical" evidence="1">
    <location>
        <begin position="33"/>
        <end position="55"/>
    </location>
</feature>
<keyword evidence="1" id="KW-0812">Transmembrane</keyword>
<dbReference type="RefSeq" id="WP_145374743.1">
    <property type="nucleotide sequence ID" value="NZ_CP036276.1"/>
</dbReference>
<sequence length="130" mass="15111">MTQIPFQADSERRTIDEKTTKRVDSLYRNIKQLLPLGCLAYFVPVIGFILLPILIGYTRLRSNLRKDYAKGLIQIEEHDSVSPKPGELSPQQKLEFLLHGNARLWIPTFITVLFWGLVLALFAYELFFRE</sequence>